<keyword evidence="2" id="KW-1133">Transmembrane helix</keyword>
<feature type="compositionally biased region" description="Polar residues" evidence="1">
    <location>
        <begin position="591"/>
        <end position="611"/>
    </location>
</feature>
<feature type="compositionally biased region" description="Acidic residues" evidence="1">
    <location>
        <begin position="570"/>
        <end position="586"/>
    </location>
</feature>
<keyword evidence="2" id="KW-0472">Membrane</keyword>
<sequence>MDGHNQGRMTFIYRFVIYAIGFLLFCEWLRPLETVTETEDVSVFYIYGAFCFFISFLQVQWWLSMPLKLIGMAFIIDGLYIGERIFSMEWMTIVYQQMLFNVEVIQTREWWQMTPLFRSLLFLILLWLMSYLLYYWFVIAKRMFLFVVMTIIYVTVLDTFTVYDGQWAIVRTFVLAMLALGLSSFLKEMDKESISVSNFRKAHIWVFPLVLITLFSTIAGYASPKLDPQWPDPVPYIESAAGGAGGGPGGGGAIQKVGYGENDSRLGGSFVQDDTPVFKALADGRRYWRIESKDTYTGKGWEDTLAQPVNDVGNVQYKTFTDQVETEEKSSFIRMERGASFNKLVYPYGLSSLNEEIIPPGYRFRVHENTGEIDTVKGDSPGRLGEYVVRYDFPSFEYQQLRETDSEDPDEIQEKYLQLPDSLPNRVKNLAGQIMKDKENRYDRAKAVETYFSANGFEYTTDNVPVPKKNQDYVDQFLFETQYGYCDNYSTSMVVMLRSQGIPARWVKGFTGGEKIDTTANDNGDIQNLYQVTSSNAHSWVEVYFPDIGWVPFEPTQGFTNNADFYSDINGEDEDGAATEEDDSTTDSEIGNPQQVEDSASNGSDAALGSSSDRSYTWVWWTLAGAVAAGLILYFTRYRWMTAWLIWRYRRNKDEKTYEKAYTYLLTVLNHKGIKRNPDQTLREYARMVDTHFQTNEMRRLTNSYERTLYRNEDQSKEWGKVTELWENLIKKALS</sequence>
<dbReference type="PANTHER" id="PTHR42736">
    <property type="entry name" value="PROTEIN-GLUTAMINE GAMMA-GLUTAMYLTRANSFERASE"/>
    <property type="match status" value="1"/>
</dbReference>
<dbReference type="Gene3D" id="3.10.620.30">
    <property type="match status" value="1"/>
</dbReference>
<feature type="domain" description="Transglutaminase-like" evidence="3">
    <location>
        <begin position="478"/>
        <end position="557"/>
    </location>
</feature>
<feature type="transmembrane region" description="Helical" evidence="2">
    <location>
        <begin position="169"/>
        <end position="186"/>
    </location>
</feature>
<evidence type="ECO:0000313" key="4">
    <source>
        <dbReference type="EMBL" id="MBH0231480.1"/>
    </source>
</evidence>
<feature type="transmembrane region" description="Helical" evidence="2">
    <location>
        <begin position="618"/>
        <end position="636"/>
    </location>
</feature>
<gene>
    <name evidence="4" type="ORF">H0267_14735</name>
</gene>
<evidence type="ECO:0000256" key="2">
    <source>
        <dbReference type="SAM" id="Phobius"/>
    </source>
</evidence>
<dbReference type="InterPro" id="IPR052901">
    <property type="entry name" value="Bact_TGase-like"/>
</dbReference>
<dbReference type="SUPFAM" id="SSF54001">
    <property type="entry name" value="Cysteine proteinases"/>
    <property type="match status" value="1"/>
</dbReference>
<feature type="transmembrane region" description="Helical" evidence="2">
    <location>
        <begin position="202"/>
        <end position="222"/>
    </location>
</feature>
<comment type="caution">
    <text evidence="4">The sequence shown here is derived from an EMBL/GenBank/DDBJ whole genome shotgun (WGS) entry which is preliminary data.</text>
</comment>
<evidence type="ECO:0000313" key="5">
    <source>
        <dbReference type="Proteomes" id="UP000614490"/>
    </source>
</evidence>
<dbReference type="Pfam" id="PF13559">
    <property type="entry name" value="DUF4129"/>
    <property type="match status" value="1"/>
</dbReference>
<dbReference type="RefSeq" id="WP_197318103.1">
    <property type="nucleotide sequence ID" value="NZ_JADZSC010000003.1"/>
</dbReference>
<dbReference type="EMBL" id="JADZSC010000003">
    <property type="protein sequence ID" value="MBH0231480.1"/>
    <property type="molecule type" value="Genomic_DNA"/>
</dbReference>
<keyword evidence="2" id="KW-0812">Transmembrane</keyword>
<keyword evidence="5" id="KW-1185">Reference proteome</keyword>
<name>A0A931MWG5_9BACI</name>
<protein>
    <submittedName>
        <fullName evidence="4">DUF4129 domain-containing protein</fullName>
    </submittedName>
</protein>
<dbReference type="InterPro" id="IPR025403">
    <property type="entry name" value="TgpA-like_C"/>
</dbReference>
<dbReference type="Pfam" id="PF01841">
    <property type="entry name" value="Transglut_core"/>
    <property type="match status" value="1"/>
</dbReference>
<feature type="transmembrane region" description="Helical" evidence="2">
    <location>
        <begin position="116"/>
        <end position="137"/>
    </location>
</feature>
<evidence type="ECO:0000259" key="3">
    <source>
        <dbReference type="SMART" id="SM00460"/>
    </source>
</evidence>
<dbReference type="SMART" id="SM00460">
    <property type="entry name" value="TGc"/>
    <property type="match status" value="1"/>
</dbReference>
<feature type="region of interest" description="Disordered" evidence="1">
    <location>
        <begin position="570"/>
        <end position="611"/>
    </location>
</feature>
<dbReference type="InterPro" id="IPR002931">
    <property type="entry name" value="Transglutaminase-like"/>
</dbReference>
<dbReference type="PANTHER" id="PTHR42736:SF1">
    <property type="entry name" value="PROTEIN-GLUTAMINE GAMMA-GLUTAMYLTRANSFERASE"/>
    <property type="match status" value="1"/>
</dbReference>
<feature type="transmembrane region" description="Helical" evidence="2">
    <location>
        <begin position="42"/>
        <end position="63"/>
    </location>
</feature>
<proteinExistence type="predicted"/>
<reference evidence="4 5" key="1">
    <citation type="journal article" date="2005" name="Int. J. Syst. Evol. Microbiol.">
        <title>Halobacillus yeomjeoni sp. nov., isolated from a marine solar saltern in Korea.</title>
        <authorList>
            <person name="Yoon J.H."/>
            <person name="Kang S.J."/>
            <person name="Lee C.H."/>
            <person name="Oh H.W."/>
            <person name="Oh T.K."/>
        </authorList>
    </citation>
    <scope>NUCLEOTIDE SEQUENCE [LARGE SCALE GENOMIC DNA]</scope>
    <source>
        <strain evidence="4 5">KCTC 3957</strain>
    </source>
</reference>
<evidence type="ECO:0000256" key="1">
    <source>
        <dbReference type="SAM" id="MobiDB-lite"/>
    </source>
</evidence>
<accession>A0A931MWG5</accession>
<dbReference type="AlphaFoldDB" id="A0A931MWG5"/>
<organism evidence="4 5">
    <name type="scientific">Halobacillus yeomjeoni</name>
    <dbReference type="NCBI Taxonomy" id="311194"/>
    <lineage>
        <taxon>Bacteria</taxon>
        <taxon>Bacillati</taxon>
        <taxon>Bacillota</taxon>
        <taxon>Bacilli</taxon>
        <taxon>Bacillales</taxon>
        <taxon>Bacillaceae</taxon>
        <taxon>Halobacillus</taxon>
    </lineage>
</organism>
<dbReference type="InterPro" id="IPR038765">
    <property type="entry name" value="Papain-like_cys_pep_sf"/>
</dbReference>
<feature type="transmembrane region" description="Helical" evidence="2">
    <location>
        <begin position="12"/>
        <end position="30"/>
    </location>
</feature>
<feature type="transmembrane region" description="Helical" evidence="2">
    <location>
        <begin position="144"/>
        <end position="163"/>
    </location>
</feature>
<dbReference type="Proteomes" id="UP000614490">
    <property type="component" value="Unassembled WGS sequence"/>
</dbReference>